<sequence>MISDKKHNYLINEKSPYLLQHAYNPVNWYSWCNEAFDKAKRENKPIFLSIGYSTCHWCHVMAHESFEDKEIASLLNEHFISIKVDREERPDIDSIYMTFCQKTTGRGGWPLTIFMTPDQKPFFAGTYFPKENRYGTIGLISLLDNIANKWSTEKEKIISTSNKILISLENDFKPTTSTEELSKKAVKDGFLLSSQLFEPKYGGFGSAPKFPAPHKLMFLLNFGIIEDMINPTEMVEKTLISMFKGGLYDHVGFGFSRYSTDDKWLVPHFEKMLYDNALLILAYLDIYQVTKNPLYKRIVINTFDFIIRDMTSEDYSFYSALDADSDGEEGKFYTFTYKELLKLLGEDDGNYFNEYFNVTEEGNFEGKNILNLLGNYNYNKEDERINSLRKKVFDYRNKRFVLNKDDKVLTSWNALTIAAFARGYKILNDEKYLDIANKNLSFIKAKLIDKNGRLLARYRDGEAKYKAYLDDYAYLIFALLELYEATFDIKYLEDALNFKDDMIKLFWDTKDFGFYLYGNDSETLIVNPKEIYDGALPSGNSVASYVLVKLSKLTGDSKLIEITNKQLTTFYSTVKNMPMAYTFYLMALLLELYPSKELICVTENVEDIKALKSTLSNKFIPNLNIIVKTIDNKDSLQKLIPYSKNYNLKNNKTTYYLCEDNNCSSPSNDLLI</sequence>
<accession>A0ABD4RHE0</accession>
<dbReference type="KEGG" id="cchv:BTM20_09675"/>
<dbReference type="Gene3D" id="3.40.30.10">
    <property type="entry name" value="Glutaredoxin"/>
    <property type="match status" value="1"/>
</dbReference>
<dbReference type="PANTHER" id="PTHR42899">
    <property type="entry name" value="SPERMATOGENESIS-ASSOCIATED PROTEIN 20"/>
    <property type="match status" value="1"/>
</dbReference>
<dbReference type="InterPro" id="IPR012341">
    <property type="entry name" value="6hp_glycosidase-like_sf"/>
</dbReference>
<protein>
    <submittedName>
        <fullName evidence="2">Thioredoxin domain-containing protein</fullName>
    </submittedName>
</protein>
<dbReference type="Proteomes" id="UP000775179">
    <property type="component" value="Unassembled WGS sequence"/>
</dbReference>
<dbReference type="InterPro" id="IPR024705">
    <property type="entry name" value="Ssp411"/>
</dbReference>
<dbReference type="SUPFAM" id="SSF48208">
    <property type="entry name" value="Six-hairpin glycosidases"/>
    <property type="match status" value="1"/>
</dbReference>
<name>A0ABD4RHE0_9CLOT</name>
<proteinExistence type="predicted"/>
<comment type="caution">
    <text evidence="2">The sequence shown here is derived from an EMBL/GenBank/DDBJ whole genome shotgun (WGS) entry which is preliminary data.</text>
</comment>
<feature type="domain" description="Spermatogenesis-associated protein 20-like TRX" evidence="1">
    <location>
        <begin position="8"/>
        <end position="168"/>
    </location>
</feature>
<evidence type="ECO:0000313" key="3">
    <source>
        <dbReference type="Proteomes" id="UP000775179"/>
    </source>
</evidence>
<evidence type="ECO:0000313" key="2">
    <source>
        <dbReference type="EMBL" id="MBX7290786.1"/>
    </source>
</evidence>
<dbReference type="PANTHER" id="PTHR42899:SF1">
    <property type="entry name" value="SPERMATOGENESIS-ASSOCIATED PROTEIN 20"/>
    <property type="match status" value="1"/>
</dbReference>
<dbReference type="SUPFAM" id="SSF52833">
    <property type="entry name" value="Thioredoxin-like"/>
    <property type="match status" value="1"/>
</dbReference>
<gene>
    <name evidence="2" type="ORF">K4H94_06995</name>
</gene>
<reference evidence="2 3" key="1">
    <citation type="submission" date="2021-08" db="EMBL/GenBank/DDBJ databases">
        <title>Genome sequence analysis of Clostridium chauvoei strains of European origin and evaluation of typing options for outbreak investigations.</title>
        <authorList>
            <person name="Abdel-Glil M."/>
            <person name="Thomas P."/>
            <person name="Seyboldt C."/>
        </authorList>
    </citation>
    <scope>NUCLEOTIDE SEQUENCE [LARGE SCALE GENOMIC DNA]</scope>
    <source>
        <strain evidence="2 3">S0260-09</strain>
    </source>
</reference>
<evidence type="ECO:0000259" key="1">
    <source>
        <dbReference type="Pfam" id="PF03190"/>
    </source>
</evidence>
<dbReference type="CDD" id="cd02955">
    <property type="entry name" value="SSP411"/>
    <property type="match status" value="1"/>
</dbReference>
<dbReference type="GeneID" id="66302138"/>
<dbReference type="AlphaFoldDB" id="A0ABD4RHE0"/>
<dbReference type="InterPro" id="IPR004879">
    <property type="entry name" value="Ssp411-like_TRX"/>
</dbReference>
<dbReference type="Pfam" id="PF03190">
    <property type="entry name" value="Thioredox_DsbH"/>
    <property type="match status" value="1"/>
</dbReference>
<dbReference type="InterPro" id="IPR036249">
    <property type="entry name" value="Thioredoxin-like_sf"/>
</dbReference>
<organism evidence="2 3">
    <name type="scientific">Clostridium chauvoei</name>
    <dbReference type="NCBI Taxonomy" id="46867"/>
    <lineage>
        <taxon>Bacteria</taxon>
        <taxon>Bacillati</taxon>
        <taxon>Bacillota</taxon>
        <taxon>Clostridia</taxon>
        <taxon>Eubacteriales</taxon>
        <taxon>Clostridiaceae</taxon>
        <taxon>Clostridium</taxon>
    </lineage>
</organism>
<dbReference type="InterPro" id="IPR008928">
    <property type="entry name" value="6-hairpin_glycosidase_sf"/>
</dbReference>
<dbReference type="RefSeq" id="WP_021876132.1">
    <property type="nucleotide sequence ID" value="NZ_CP018624.1"/>
</dbReference>
<dbReference type="PIRSF" id="PIRSF006402">
    <property type="entry name" value="UCP006402_thioredoxin"/>
    <property type="match status" value="1"/>
</dbReference>
<dbReference type="Gene3D" id="1.50.10.10">
    <property type="match status" value="1"/>
</dbReference>
<dbReference type="EMBL" id="JAIFTX010000012">
    <property type="protein sequence ID" value="MBX7290786.1"/>
    <property type="molecule type" value="Genomic_DNA"/>
</dbReference>